<dbReference type="PROSITE" id="PS00622">
    <property type="entry name" value="HTH_LUXR_1"/>
    <property type="match status" value="1"/>
</dbReference>
<keyword evidence="3" id="KW-0238">DNA-binding</keyword>
<dbReference type="CDD" id="cd17535">
    <property type="entry name" value="REC_NarL-like"/>
    <property type="match status" value="1"/>
</dbReference>
<dbReference type="InterPro" id="IPR058245">
    <property type="entry name" value="NreC/VraR/RcsB-like_REC"/>
</dbReference>
<dbReference type="RefSeq" id="WP_151107779.1">
    <property type="nucleotide sequence ID" value="NZ_WAEM01000005.1"/>
</dbReference>
<evidence type="ECO:0000256" key="5">
    <source>
        <dbReference type="PROSITE-ProRule" id="PRU00169"/>
    </source>
</evidence>
<dbReference type="PRINTS" id="PR00038">
    <property type="entry name" value="HTHLUXR"/>
</dbReference>
<evidence type="ECO:0000259" key="7">
    <source>
        <dbReference type="PROSITE" id="PS50110"/>
    </source>
</evidence>
<dbReference type="PANTHER" id="PTHR43214">
    <property type="entry name" value="TWO-COMPONENT RESPONSE REGULATOR"/>
    <property type="match status" value="1"/>
</dbReference>
<dbReference type="PANTHER" id="PTHR43214:SF24">
    <property type="entry name" value="TRANSCRIPTIONAL REGULATORY PROTEIN NARL-RELATED"/>
    <property type="match status" value="1"/>
</dbReference>
<dbReference type="GO" id="GO:0003677">
    <property type="term" value="F:DNA binding"/>
    <property type="evidence" value="ECO:0007669"/>
    <property type="project" value="UniProtKB-KW"/>
</dbReference>
<keyword evidence="4" id="KW-0804">Transcription</keyword>
<dbReference type="InterPro" id="IPR039420">
    <property type="entry name" value="WalR-like"/>
</dbReference>
<dbReference type="SUPFAM" id="SSF52172">
    <property type="entry name" value="CheY-like"/>
    <property type="match status" value="1"/>
</dbReference>
<evidence type="ECO:0000256" key="4">
    <source>
        <dbReference type="ARBA" id="ARBA00023163"/>
    </source>
</evidence>
<keyword evidence="1 5" id="KW-0597">Phosphoprotein</keyword>
<evidence type="ECO:0000256" key="2">
    <source>
        <dbReference type="ARBA" id="ARBA00023015"/>
    </source>
</evidence>
<dbReference type="PROSITE" id="PS50110">
    <property type="entry name" value="RESPONSE_REGULATORY"/>
    <property type="match status" value="1"/>
</dbReference>
<dbReference type="SMART" id="SM00421">
    <property type="entry name" value="HTH_LUXR"/>
    <property type="match status" value="1"/>
</dbReference>
<proteinExistence type="predicted"/>
<evidence type="ECO:0000313" key="9">
    <source>
        <dbReference type="Proteomes" id="UP000490922"/>
    </source>
</evidence>
<dbReference type="InterPro" id="IPR000792">
    <property type="entry name" value="Tscrpt_reg_LuxR_C"/>
</dbReference>
<gene>
    <name evidence="8" type="ORF">F6464_10580</name>
</gene>
<dbReference type="Gene3D" id="3.40.50.2300">
    <property type="match status" value="1"/>
</dbReference>
<dbReference type="GO" id="GO:0000160">
    <property type="term" value="P:phosphorelay signal transduction system"/>
    <property type="evidence" value="ECO:0007669"/>
    <property type="project" value="InterPro"/>
</dbReference>
<dbReference type="SMART" id="SM00448">
    <property type="entry name" value="REC"/>
    <property type="match status" value="1"/>
</dbReference>
<dbReference type="Proteomes" id="UP000490922">
    <property type="component" value="Unassembled WGS sequence"/>
</dbReference>
<dbReference type="InterPro" id="IPR011006">
    <property type="entry name" value="CheY-like_superfamily"/>
</dbReference>
<dbReference type="CDD" id="cd06170">
    <property type="entry name" value="LuxR_C_like"/>
    <property type="match status" value="1"/>
</dbReference>
<dbReference type="GO" id="GO:0006355">
    <property type="term" value="P:regulation of DNA-templated transcription"/>
    <property type="evidence" value="ECO:0007669"/>
    <property type="project" value="InterPro"/>
</dbReference>
<dbReference type="InterPro" id="IPR016032">
    <property type="entry name" value="Sig_transdc_resp-reg_C-effctor"/>
</dbReference>
<dbReference type="Pfam" id="PF00196">
    <property type="entry name" value="GerE"/>
    <property type="match status" value="1"/>
</dbReference>
<dbReference type="PROSITE" id="PS50043">
    <property type="entry name" value="HTH_LUXR_2"/>
    <property type="match status" value="1"/>
</dbReference>
<feature type="domain" description="HTH luxR-type" evidence="6">
    <location>
        <begin position="144"/>
        <end position="208"/>
    </location>
</feature>
<protein>
    <submittedName>
        <fullName evidence="8">Response regulator transcription factor</fullName>
    </submittedName>
</protein>
<dbReference type="OrthoDB" id="9797341at2"/>
<dbReference type="InterPro" id="IPR001789">
    <property type="entry name" value="Sig_transdc_resp-reg_receiver"/>
</dbReference>
<feature type="modified residue" description="4-aspartylphosphate" evidence="5">
    <location>
        <position position="55"/>
    </location>
</feature>
<reference evidence="8 9" key="1">
    <citation type="submission" date="2019-09" db="EMBL/GenBank/DDBJ databases">
        <title>Flavobacterium sp. nov., isolated from glacier ice.</title>
        <authorList>
            <person name="Liu Q."/>
        </authorList>
    </citation>
    <scope>NUCLEOTIDE SEQUENCE [LARGE SCALE GENOMIC DNA]</scope>
    <source>
        <strain evidence="8 9">NBRC 112527</strain>
    </source>
</reference>
<name>A0A7J5ADA1_9FLAO</name>
<dbReference type="SUPFAM" id="SSF46894">
    <property type="entry name" value="C-terminal effector domain of the bipartite response regulators"/>
    <property type="match status" value="1"/>
</dbReference>
<evidence type="ECO:0000313" key="8">
    <source>
        <dbReference type="EMBL" id="KAB1155552.1"/>
    </source>
</evidence>
<keyword evidence="2" id="KW-0805">Transcription regulation</keyword>
<evidence type="ECO:0000256" key="3">
    <source>
        <dbReference type="ARBA" id="ARBA00023125"/>
    </source>
</evidence>
<dbReference type="AlphaFoldDB" id="A0A7J5ADA1"/>
<evidence type="ECO:0000259" key="6">
    <source>
        <dbReference type="PROSITE" id="PS50043"/>
    </source>
</evidence>
<evidence type="ECO:0000256" key="1">
    <source>
        <dbReference type="ARBA" id="ARBA00022553"/>
    </source>
</evidence>
<accession>A0A7J5ADA1</accession>
<dbReference type="Pfam" id="PF00072">
    <property type="entry name" value="Response_reg"/>
    <property type="match status" value="1"/>
</dbReference>
<feature type="domain" description="Response regulatory" evidence="7">
    <location>
        <begin position="4"/>
        <end position="120"/>
    </location>
</feature>
<comment type="caution">
    <text evidence="8">The sequence shown here is derived from an EMBL/GenBank/DDBJ whole genome shotgun (WGS) entry which is preliminary data.</text>
</comment>
<sequence>MMINVGIVEDEKQIRESLTILINGSEGFACANAFETAEEAIIAIPTLNLDVVLMDIHLPGKDGIECIFELKPKCQSVQFLMCTSFEDTDSVFKALKSGASGYITKTTQPSKILDAIVEVYNGGSPMSSNIARKVVDSFRNSNTGNTEMLKLSEREKEILNLLSQGLRYKEIADKLFLSTETVRTHIRNIYEKLQVNSRTDALNKVFPK</sequence>
<keyword evidence="9" id="KW-1185">Reference proteome</keyword>
<dbReference type="EMBL" id="WAEM01000005">
    <property type="protein sequence ID" value="KAB1155552.1"/>
    <property type="molecule type" value="Genomic_DNA"/>
</dbReference>
<organism evidence="8 9">
    <name type="scientific">Flavobacterium luteum</name>
    <dbReference type="NCBI Taxonomy" id="2026654"/>
    <lineage>
        <taxon>Bacteria</taxon>
        <taxon>Pseudomonadati</taxon>
        <taxon>Bacteroidota</taxon>
        <taxon>Flavobacteriia</taxon>
        <taxon>Flavobacteriales</taxon>
        <taxon>Flavobacteriaceae</taxon>
        <taxon>Flavobacterium</taxon>
    </lineage>
</organism>